<gene>
    <name evidence="3" type="ORF">AWRI4619_LOCUS8668</name>
</gene>
<evidence type="ECO:0000313" key="4">
    <source>
        <dbReference type="Proteomes" id="UP000716446"/>
    </source>
</evidence>
<feature type="transmembrane region" description="Helical" evidence="2">
    <location>
        <begin position="113"/>
        <end position="131"/>
    </location>
</feature>
<evidence type="ECO:0000256" key="1">
    <source>
        <dbReference type="SAM" id="MobiDB-lite"/>
    </source>
</evidence>
<organism evidence="3 4">
    <name type="scientific">Aureobasidium vineae</name>
    <dbReference type="NCBI Taxonomy" id="2773715"/>
    <lineage>
        <taxon>Eukaryota</taxon>
        <taxon>Fungi</taxon>
        <taxon>Dikarya</taxon>
        <taxon>Ascomycota</taxon>
        <taxon>Pezizomycotina</taxon>
        <taxon>Dothideomycetes</taxon>
        <taxon>Dothideomycetidae</taxon>
        <taxon>Dothideales</taxon>
        <taxon>Saccotheciaceae</taxon>
        <taxon>Aureobasidium</taxon>
    </lineage>
</organism>
<dbReference type="Proteomes" id="UP000716446">
    <property type="component" value="Unassembled WGS sequence"/>
</dbReference>
<sequence length="685" mass="74885">ALERLESTWYIEIIFLLCSVICATLIVTFLAVHNNTPIESWHFYFSINTVVSTLGVVFKSTLLMAVSAALAQGKWTWFRKRSGTLSTFEAIDAGSRDTLESFRLLWRMRGQHLVSAGALVVALGFMIEPFLQAIISDYGRLVDTESTNTNGMSATVGRSSRFDGGTQCISTYKSRYPQVDTTPDFAISASLYDGLNTATSHGYQNVSFTCMYGNCTWSGYISLAVRSTCFDISSHLKRTTQDNSTERIKSSTRSLSPGSTDISTSDTDTEMAMYPTAALSAFSGVSTLNSMAASIRSIVTSATTGLEKRASPTVQPKSVASSDPSTRWTDWTLEHLDLTLSNTNGMWRNASTFAVLQAAVVADPNLTINFKTSQALLAAFTVIRTDDSQTLGSPAWDAAGASAMECGLELTLNLYNSSVVNNVLVEHILASASQKVPESWLPSPNVDQSNVHPNGLPVDLGTKEWNPIYHDTFLYRDDYALDPATLPINKTQRFSITQRTLLSTVDFLTSLIRQNNDNATVKAVTQDVGTIFFILSIIDAHKVHVPTWKANSIATMIHGPDEMLQRDLRIKNHVHSLGVASETVAKLEWFPEGYALTAGHQPPAKISRPTTPVRDEEEHEMNALRIPTTPQTPGSNVTLVEPQVVGEAEQGTIRPVSPAFTGPDWSDVQINDPSESTPLGIRRSL</sequence>
<feature type="region of interest" description="Disordered" evidence="1">
    <location>
        <begin position="240"/>
        <end position="267"/>
    </location>
</feature>
<keyword evidence="2" id="KW-0472">Membrane</keyword>
<keyword evidence="4" id="KW-1185">Reference proteome</keyword>
<keyword evidence="2" id="KW-1133">Transmembrane helix</keyword>
<feature type="region of interest" description="Disordered" evidence="1">
    <location>
        <begin position="654"/>
        <end position="685"/>
    </location>
</feature>
<feature type="transmembrane region" description="Helical" evidence="2">
    <location>
        <begin position="43"/>
        <end position="71"/>
    </location>
</feature>
<evidence type="ECO:0000313" key="3">
    <source>
        <dbReference type="EMBL" id="CAD0095159.1"/>
    </source>
</evidence>
<proteinExistence type="predicted"/>
<accession>A0A9N8K1P6</accession>
<dbReference type="PANTHER" id="PTHR35394">
    <property type="entry name" value="DUF3176 DOMAIN-CONTAINING PROTEIN"/>
    <property type="match status" value="1"/>
</dbReference>
<evidence type="ECO:0000256" key="2">
    <source>
        <dbReference type="SAM" id="Phobius"/>
    </source>
</evidence>
<name>A0A9N8K1P6_9PEZI</name>
<dbReference type="Pfam" id="PF11374">
    <property type="entry name" value="DUF3176"/>
    <property type="match status" value="1"/>
</dbReference>
<dbReference type="EMBL" id="CAIJEN010000015">
    <property type="protein sequence ID" value="CAD0095159.1"/>
    <property type="molecule type" value="Genomic_DNA"/>
</dbReference>
<keyword evidence="2" id="KW-0812">Transmembrane</keyword>
<dbReference type="InterPro" id="IPR021514">
    <property type="entry name" value="DUF3176"/>
</dbReference>
<dbReference type="PANTHER" id="PTHR35394:SF5">
    <property type="entry name" value="DUF3176 DOMAIN-CONTAINING PROTEIN"/>
    <property type="match status" value="1"/>
</dbReference>
<feature type="compositionally biased region" description="Polar residues" evidence="1">
    <location>
        <begin position="668"/>
        <end position="677"/>
    </location>
</feature>
<protein>
    <submittedName>
        <fullName evidence="3">Uncharacterized protein</fullName>
    </submittedName>
</protein>
<feature type="non-terminal residue" evidence="3">
    <location>
        <position position="1"/>
    </location>
</feature>
<reference evidence="3" key="1">
    <citation type="submission" date="2020-06" db="EMBL/GenBank/DDBJ databases">
        <authorList>
            <person name="Onetto C."/>
        </authorList>
    </citation>
    <scope>NUCLEOTIDE SEQUENCE</scope>
</reference>
<comment type="caution">
    <text evidence="3">The sequence shown here is derived from an EMBL/GenBank/DDBJ whole genome shotgun (WGS) entry which is preliminary data.</text>
</comment>
<feature type="transmembrane region" description="Helical" evidence="2">
    <location>
        <begin position="9"/>
        <end position="31"/>
    </location>
</feature>
<dbReference type="AlphaFoldDB" id="A0A9N8K1P6"/>